<gene>
    <name evidence="1" type="ORF">GBAR_LOCUS21034</name>
</gene>
<organism evidence="1 2">
    <name type="scientific">Geodia barretti</name>
    <name type="common">Barrett's horny sponge</name>
    <dbReference type="NCBI Taxonomy" id="519541"/>
    <lineage>
        <taxon>Eukaryota</taxon>
        <taxon>Metazoa</taxon>
        <taxon>Porifera</taxon>
        <taxon>Demospongiae</taxon>
        <taxon>Heteroscleromorpha</taxon>
        <taxon>Tetractinellida</taxon>
        <taxon>Astrophorina</taxon>
        <taxon>Geodiidae</taxon>
        <taxon>Geodia</taxon>
    </lineage>
</organism>
<accession>A0AA35WYJ4</accession>
<name>A0AA35WYJ4_GEOBA</name>
<dbReference type="AlphaFoldDB" id="A0AA35WYJ4"/>
<proteinExistence type="predicted"/>
<reference evidence="1" key="1">
    <citation type="submission" date="2023-03" db="EMBL/GenBank/DDBJ databases">
        <authorList>
            <person name="Steffen K."/>
            <person name="Cardenas P."/>
        </authorList>
    </citation>
    <scope>NUCLEOTIDE SEQUENCE</scope>
</reference>
<sequence>MAMKMYSSSSGTLSLLIERVKLFVRSPSSKMRLPDVAV</sequence>
<keyword evidence="2" id="KW-1185">Reference proteome</keyword>
<evidence type="ECO:0000313" key="2">
    <source>
        <dbReference type="Proteomes" id="UP001174909"/>
    </source>
</evidence>
<dbReference type="EMBL" id="CASHTH010002951">
    <property type="protein sequence ID" value="CAI8037614.1"/>
    <property type="molecule type" value="Genomic_DNA"/>
</dbReference>
<protein>
    <submittedName>
        <fullName evidence="1">Uncharacterized protein</fullName>
    </submittedName>
</protein>
<evidence type="ECO:0000313" key="1">
    <source>
        <dbReference type="EMBL" id="CAI8037614.1"/>
    </source>
</evidence>
<dbReference type="Proteomes" id="UP001174909">
    <property type="component" value="Unassembled WGS sequence"/>
</dbReference>
<comment type="caution">
    <text evidence="1">The sequence shown here is derived from an EMBL/GenBank/DDBJ whole genome shotgun (WGS) entry which is preliminary data.</text>
</comment>